<gene>
    <name evidence="1" type="ORF">DPMN_119346</name>
    <name evidence="2" type="ORF">DPMN_119422</name>
</gene>
<dbReference type="Proteomes" id="UP000828390">
    <property type="component" value="Unassembled WGS sequence"/>
</dbReference>
<dbReference type="AlphaFoldDB" id="A0A9D4JMM6"/>
<proteinExistence type="predicted"/>
<evidence type="ECO:0000313" key="2">
    <source>
        <dbReference type="EMBL" id="KAH3817866.1"/>
    </source>
</evidence>
<dbReference type="EMBL" id="JAIWYP010000005">
    <property type="protein sequence ID" value="KAH3817866.1"/>
    <property type="molecule type" value="Genomic_DNA"/>
</dbReference>
<keyword evidence="3" id="KW-1185">Reference proteome</keyword>
<reference evidence="1" key="2">
    <citation type="submission" date="2020-11" db="EMBL/GenBank/DDBJ databases">
        <authorList>
            <person name="McCartney M.A."/>
            <person name="Auch B."/>
            <person name="Kono T."/>
            <person name="Mallez S."/>
            <person name="Becker A."/>
            <person name="Gohl D.M."/>
            <person name="Silverstein K.A.T."/>
            <person name="Koren S."/>
            <person name="Bechman K.B."/>
            <person name="Herman A."/>
            <person name="Abrahante J.E."/>
            <person name="Garbe J."/>
        </authorList>
    </citation>
    <scope>NUCLEOTIDE SEQUENCE</scope>
    <source>
        <strain evidence="1">Duluth1</strain>
        <tissue evidence="1">Whole animal</tissue>
    </source>
</reference>
<dbReference type="EMBL" id="JAIWYP010000005">
    <property type="protein sequence ID" value="KAH3817791.1"/>
    <property type="molecule type" value="Genomic_DNA"/>
</dbReference>
<evidence type="ECO:0000313" key="3">
    <source>
        <dbReference type="Proteomes" id="UP000828390"/>
    </source>
</evidence>
<organism evidence="1 3">
    <name type="scientific">Dreissena polymorpha</name>
    <name type="common">Zebra mussel</name>
    <name type="synonym">Mytilus polymorpha</name>
    <dbReference type="NCBI Taxonomy" id="45954"/>
    <lineage>
        <taxon>Eukaryota</taxon>
        <taxon>Metazoa</taxon>
        <taxon>Spiralia</taxon>
        <taxon>Lophotrochozoa</taxon>
        <taxon>Mollusca</taxon>
        <taxon>Bivalvia</taxon>
        <taxon>Autobranchia</taxon>
        <taxon>Heteroconchia</taxon>
        <taxon>Euheterodonta</taxon>
        <taxon>Imparidentia</taxon>
        <taxon>Neoheterodontei</taxon>
        <taxon>Myida</taxon>
        <taxon>Dreissenoidea</taxon>
        <taxon>Dreissenidae</taxon>
        <taxon>Dreissena</taxon>
    </lineage>
</organism>
<evidence type="ECO:0000313" key="1">
    <source>
        <dbReference type="EMBL" id="KAH3817791.1"/>
    </source>
</evidence>
<reference evidence="1" key="1">
    <citation type="journal article" date="2019" name="bioRxiv">
        <title>The Genome of the Zebra Mussel, Dreissena polymorpha: A Resource for Invasive Species Research.</title>
        <authorList>
            <person name="McCartney M.A."/>
            <person name="Auch B."/>
            <person name="Kono T."/>
            <person name="Mallez S."/>
            <person name="Zhang Y."/>
            <person name="Obille A."/>
            <person name="Becker A."/>
            <person name="Abrahante J.E."/>
            <person name="Garbe J."/>
            <person name="Badalamenti J.P."/>
            <person name="Herman A."/>
            <person name="Mangelson H."/>
            <person name="Liachko I."/>
            <person name="Sullivan S."/>
            <person name="Sone E.D."/>
            <person name="Koren S."/>
            <person name="Silverstein K.A.T."/>
            <person name="Beckman K.B."/>
            <person name="Gohl D.M."/>
        </authorList>
    </citation>
    <scope>NUCLEOTIDE SEQUENCE</scope>
    <source>
        <strain evidence="1">Duluth1</strain>
        <tissue evidence="1">Whole animal</tissue>
    </source>
</reference>
<protein>
    <submittedName>
        <fullName evidence="1">Uncharacterized protein</fullName>
    </submittedName>
</protein>
<comment type="caution">
    <text evidence="1">The sequence shown here is derived from an EMBL/GenBank/DDBJ whole genome shotgun (WGS) entry which is preliminary data.</text>
</comment>
<name>A0A9D4JMM6_DREPO</name>
<accession>A0A9D4JMM6</accession>
<sequence length="71" mass="7814">MPPYRGHKKQANINAEHELLKYQREAAALANKADELTNPSSVSQNGSVIGDFLLAEDSVAKVNRFKSNQSD</sequence>